<dbReference type="NCBIfam" id="TIGR02469">
    <property type="entry name" value="CbiT"/>
    <property type="match status" value="1"/>
</dbReference>
<dbReference type="AlphaFoldDB" id="H1DH00"/>
<gene>
    <name evidence="7" type="ORF">HMPREF9449_01536</name>
</gene>
<evidence type="ECO:0000256" key="2">
    <source>
        <dbReference type="ARBA" id="ARBA00022573"/>
    </source>
</evidence>
<dbReference type="EMBL" id="ADMC01000022">
    <property type="protein sequence ID" value="EHP47683.1"/>
    <property type="molecule type" value="Genomic_DNA"/>
</dbReference>
<dbReference type="CDD" id="cd11644">
    <property type="entry name" value="Precorrin-6Y-MT"/>
    <property type="match status" value="1"/>
</dbReference>
<dbReference type="Pfam" id="PF00590">
    <property type="entry name" value="TP_methylase"/>
    <property type="match status" value="1"/>
</dbReference>
<dbReference type="CDD" id="cd02440">
    <property type="entry name" value="AdoMet_MTases"/>
    <property type="match status" value="1"/>
</dbReference>
<dbReference type="Proteomes" id="UP000004892">
    <property type="component" value="Unassembled WGS sequence"/>
</dbReference>
<evidence type="ECO:0000256" key="4">
    <source>
        <dbReference type="ARBA" id="ARBA00022679"/>
    </source>
</evidence>
<dbReference type="Gene3D" id="3.40.1010.10">
    <property type="entry name" value="Cobalt-precorrin-4 Transmethylase, Domain 1"/>
    <property type="match status" value="1"/>
</dbReference>
<protein>
    <submittedName>
        <fullName evidence="7">Precorrin-6y C5,15-methyltransferase (Decarboxylating), CbiE subunit</fullName>
    </submittedName>
</protein>
<dbReference type="InterPro" id="IPR006365">
    <property type="entry name" value="Cbl_synth_CobL"/>
</dbReference>
<dbReference type="InterPro" id="IPR000878">
    <property type="entry name" value="4pyrrol_Mease"/>
</dbReference>
<dbReference type="SUPFAM" id="SSF53790">
    <property type="entry name" value="Tetrapyrrole methylase"/>
    <property type="match status" value="1"/>
</dbReference>
<name>H1DH00_9BACT</name>
<dbReference type="Gene3D" id="3.40.50.150">
    <property type="entry name" value="Vaccinia Virus protein VP39"/>
    <property type="match status" value="1"/>
</dbReference>
<evidence type="ECO:0000259" key="6">
    <source>
        <dbReference type="Pfam" id="PF00590"/>
    </source>
</evidence>
<dbReference type="eggNOG" id="COG2241">
    <property type="taxonomic scope" value="Bacteria"/>
</dbReference>
<organism evidence="7 8">
    <name type="scientific">Odoribacter laneus YIT 12061</name>
    <dbReference type="NCBI Taxonomy" id="742817"/>
    <lineage>
        <taxon>Bacteria</taxon>
        <taxon>Pseudomonadati</taxon>
        <taxon>Bacteroidota</taxon>
        <taxon>Bacteroidia</taxon>
        <taxon>Bacteroidales</taxon>
        <taxon>Odoribacteraceae</taxon>
        <taxon>Odoribacter</taxon>
    </lineage>
</organism>
<dbReference type="PIRSF" id="PIRSF036428">
    <property type="entry name" value="CobL"/>
    <property type="match status" value="1"/>
</dbReference>
<dbReference type="GO" id="GO:0009236">
    <property type="term" value="P:cobalamin biosynthetic process"/>
    <property type="evidence" value="ECO:0007669"/>
    <property type="project" value="UniProtKB-UniPathway"/>
</dbReference>
<dbReference type="InterPro" id="IPR014008">
    <property type="entry name" value="Cbl_synth_MTase_CbiT"/>
</dbReference>
<feature type="domain" description="Tetrapyrrole methylase" evidence="6">
    <location>
        <begin position="59"/>
        <end position="191"/>
    </location>
</feature>
<dbReference type="GeneID" id="98069109"/>
<dbReference type="PANTHER" id="PTHR43182:SF1">
    <property type="entry name" value="COBALT-PRECORRIN-7 C(5)-METHYLTRANSFERASE"/>
    <property type="match status" value="1"/>
</dbReference>
<evidence type="ECO:0000256" key="1">
    <source>
        <dbReference type="ARBA" id="ARBA00004953"/>
    </source>
</evidence>
<accession>H1DH00</accession>
<dbReference type="NCBIfam" id="TIGR02467">
    <property type="entry name" value="CbiE"/>
    <property type="match status" value="1"/>
</dbReference>
<evidence type="ECO:0000256" key="5">
    <source>
        <dbReference type="ARBA" id="ARBA00022691"/>
    </source>
</evidence>
<dbReference type="InterPro" id="IPR029063">
    <property type="entry name" value="SAM-dependent_MTases_sf"/>
</dbReference>
<dbReference type="eggNOG" id="COG2242">
    <property type="taxonomic scope" value="Bacteria"/>
</dbReference>
<dbReference type="InterPro" id="IPR012818">
    <property type="entry name" value="CbiE"/>
</dbReference>
<dbReference type="PATRIC" id="fig|742817.3.peg.1634"/>
<evidence type="ECO:0000313" key="8">
    <source>
        <dbReference type="Proteomes" id="UP000004892"/>
    </source>
</evidence>
<evidence type="ECO:0000313" key="7">
    <source>
        <dbReference type="EMBL" id="EHP47683.1"/>
    </source>
</evidence>
<comment type="pathway">
    <text evidence="1">Cofactor biosynthesis; adenosylcobalamin biosynthesis.</text>
</comment>
<proteinExistence type="predicted"/>
<keyword evidence="2" id="KW-0169">Cobalamin biosynthesis</keyword>
<dbReference type="STRING" id="742817.HMPREF9449_01536"/>
<dbReference type="InterPro" id="IPR050714">
    <property type="entry name" value="Cobalamin_biosynth_MTase"/>
</dbReference>
<dbReference type="InterPro" id="IPR035996">
    <property type="entry name" value="4pyrrol_Methylase_sf"/>
</dbReference>
<keyword evidence="3 7" id="KW-0489">Methyltransferase</keyword>
<keyword evidence="8" id="KW-1185">Reference proteome</keyword>
<dbReference type="GO" id="GO:0032259">
    <property type="term" value="P:methylation"/>
    <property type="evidence" value="ECO:0007669"/>
    <property type="project" value="UniProtKB-KW"/>
</dbReference>
<reference evidence="7 8" key="1">
    <citation type="submission" date="2012-01" db="EMBL/GenBank/DDBJ databases">
        <title>The Genome Sequence of Odoribacter laneus YIT 12061.</title>
        <authorList>
            <consortium name="The Broad Institute Genome Sequencing Platform"/>
            <person name="Earl A."/>
            <person name="Ward D."/>
            <person name="Feldgarden M."/>
            <person name="Gevers D."/>
            <person name="Morotomi M."/>
            <person name="Young S.K."/>
            <person name="Zeng Q."/>
            <person name="Gargeya S."/>
            <person name="Fitzgerald M."/>
            <person name="Haas B."/>
            <person name="Abouelleil A."/>
            <person name="Alvarado L."/>
            <person name="Arachchi H.M."/>
            <person name="Berlin A."/>
            <person name="Chapman S.B."/>
            <person name="Gearin G."/>
            <person name="Goldberg J."/>
            <person name="Griggs A."/>
            <person name="Gujja S."/>
            <person name="Hansen M."/>
            <person name="Heiman D."/>
            <person name="Howarth C."/>
            <person name="Larimer J."/>
            <person name="Lui A."/>
            <person name="MacDonald P.J.P."/>
            <person name="McCowen C."/>
            <person name="Montmayeur A."/>
            <person name="Murphy C."/>
            <person name="Neiman D."/>
            <person name="Pearson M."/>
            <person name="Priest M."/>
            <person name="Roberts A."/>
            <person name="Saif S."/>
            <person name="Shea T."/>
            <person name="Sisk P."/>
            <person name="Stolte C."/>
            <person name="Sykes S."/>
            <person name="Wortman J."/>
            <person name="Nusbaum C."/>
            <person name="Birren B."/>
        </authorList>
    </citation>
    <scope>NUCLEOTIDE SEQUENCE [LARGE SCALE GENOMIC DNA]</scope>
    <source>
        <strain evidence="7 8">YIT 12061</strain>
    </source>
</reference>
<keyword evidence="4 7" id="KW-0808">Transferase</keyword>
<sequence length="394" mass="45194">MEFYIIGLEDRPQPVFSEEVKEILKTHRIFSGGKRHAELVASQLPDDRLWIDIKVPLQAVFRTYEAYEEIVVFASGDPLFFGFANTIRKFMPEAVIHVYPCFHSLQTLAHRLILPYQDMHMVSLTGRSWHEFDRALIEGKAKIGVLTDHRHTPAAIAERMLEYGYDNYRMSVGEKLGNPEECIRQLTIAEAAVTDFGTPNCLILEKTNSRQRFLGIPEEAFFLLNGRERMITKMPVRLLTLSRLDLYCRNYFWDIGFCTGSVSIEAKLQFPHLHVTAFECREEGKELMKKNSRKFGTPGIETVIADFLTIDIDGYECPDAVFMGGYGGKMEEVLRKINGKMKTGGVLVFNAVSEESLFSFEQIITKLNMQIEMRDRIVLNEYNPIVVIRAKKVV</sequence>
<keyword evidence="5" id="KW-0949">S-adenosyl-L-methionine</keyword>
<dbReference type="SUPFAM" id="SSF53335">
    <property type="entry name" value="S-adenosyl-L-methionine-dependent methyltransferases"/>
    <property type="match status" value="1"/>
</dbReference>
<dbReference type="GO" id="GO:0008276">
    <property type="term" value="F:protein methyltransferase activity"/>
    <property type="evidence" value="ECO:0007669"/>
    <property type="project" value="InterPro"/>
</dbReference>
<dbReference type="PANTHER" id="PTHR43182">
    <property type="entry name" value="COBALT-PRECORRIN-6B C(15)-METHYLTRANSFERASE (DECARBOXYLATING)"/>
    <property type="match status" value="1"/>
</dbReference>
<dbReference type="InterPro" id="IPR014777">
    <property type="entry name" value="4pyrrole_Mease_sub1"/>
</dbReference>
<evidence type="ECO:0000256" key="3">
    <source>
        <dbReference type="ARBA" id="ARBA00022603"/>
    </source>
</evidence>
<dbReference type="RefSeq" id="WP_009136684.1">
    <property type="nucleotide sequence ID" value="NZ_JH594596.1"/>
</dbReference>
<dbReference type="HOGENOM" id="CLU_031955_1_1_10"/>
<dbReference type="UniPathway" id="UPA00148"/>
<comment type="caution">
    <text evidence="7">The sequence shown here is derived from an EMBL/GenBank/DDBJ whole genome shotgun (WGS) entry which is preliminary data.</text>
</comment>